<name>A0ABR1RJT4_9PEZI</name>
<sequence>MSNENVGNWSMALNRTSSADLCYAAADKLQCYAKATTQLGSDDDASGMDDLLSHQLTSRCVCDSPT</sequence>
<protein>
    <submittedName>
        <fullName evidence="1">Uncharacterized protein</fullName>
    </submittedName>
</protein>
<accession>A0ABR1RJT4</accession>
<dbReference type="Proteomes" id="UP001396898">
    <property type="component" value="Unassembled WGS sequence"/>
</dbReference>
<dbReference type="EMBL" id="JAQQWI010000013">
    <property type="protein sequence ID" value="KAK8013529.1"/>
    <property type="molecule type" value="Genomic_DNA"/>
</dbReference>
<keyword evidence="2" id="KW-1185">Reference proteome</keyword>
<proteinExistence type="predicted"/>
<comment type="caution">
    <text evidence="1">The sequence shown here is derived from an EMBL/GenBank/DDBJ whole genome shotgun (WGS) entry which is preliminary data.</text>
</comment>
<organism evidence="1 2">
    <name type="scientific">Apiospora marii</name>
    <dbReference type="NCBI Taxonomy" id="335849"/>
    <lineage>
        <taxon>Eukaryota</taxon>
        <taxon>Fungi</taxon>
        <taxon>Dikarya</taxon>
        <taxon>Ascomycota</taxon>
        <taxon>Pezizomycotina</taxon>
        <taxon>Sordariomycetes</taxon>
        <taxon>Xylariomycetidae</taxon>
        <taxon>Amphisphaeriales</taxon>
        <taxon>Apiosporaceae</taxon>
        <taxon>Apiospora</taxon>
    </lineage>
</organism>
<reference evidence="1 2" key="1">
    <citation type="submission" date="2023-01" db="EMBL/GenBank/DDBJ databases">
        <title>Analysis of 21 Apiospora genomes using comparative genomics revels a genus with tremendous synthesis potential of carbohydrate active enzymes and secondary metabolites.</title>
        <authorList>
            <person name="Sorensen T."/>
        </authorList>
    </citation>
    <scope>NUCLEOTIDE SEQUENCE [LARGE SCALE GENOMIC DNA]</scope>
    <source>
        <strain evidence="1 2">CBS 20057</strain>
    </source>
</reference>
<gene>
    <name evidence="1" type="ORF">PG991_009122</name>
</gene>
<evidence type="ECO:0000313" key="1">
    <source>
        <dbReference type="EMBL" id="KAK8013529.1"/>
    </source>
</evidence>
<evidence type="ECO:0000313" key="2">
    <source>
        <dbReference type="Proteomes" id="UP001396898"/>
    </source>
</evidence>